<feature type="transmembrane region" description="Helical" evidence="8">
    <location>
        <begin position="275"/>
        <end position="298"/>
    </location>
</feature>
<reference evidence="9 10" key="1">
    <citation type="submission" date="2018-04" db="EMBL/GenBank/DDBJ databases">
        <title>Genomic Encyclopedia of Archaeal and Bacterial Type Strains, Phase II (KMG-II): from individual species to whole genera.</title>
        <authorList>
            <person name="Goeker M."/>
        </authorList>
    </citation>
    <scope>NUCLEOTIDE SEQUENCE [LARGE SCALE GENOMIC DNA]</scope>
    <source>
        <strain evidence="9 10">DSM 23382</strain>
    </source>
</reference>
<dbReference type="GO" id="GO:0033214">
    <property type="term" value="P:siderophore-iron import into cell"/>
    <property type="evidence" value="ECO:0007669"/>
    <property type="project" value="TreeGrafter"/>
</dbReference>
<dbReference type="PANTHER" id="PTHR30472">
    <property type="entry name" value="FERRIC ENTEROBACTIN TRANSPORT SYSTEM PERMEASE PROTEIN"/>
    <property type="match status" value="1"/>
</dbReference>
<dbReference type="GO" id="GO:0022857">
    <property type="term" value="F:transmembrane transporter activity"/>
    <property type="evidence" value="ECO:0007669"/>
    <property type="project" value="InterPro"/>
</dbReference>
<dbReference type="InterPro" id="IPR037294">
    <property type="entry name" value="ABC_BtuC-like"/>
</dbReference>
<keyword evidence="6 8" id="KW-1133">Transmembrane helix</keyword>
<evidence type="ECO:0000313" key="10">
    <source>
        <dbReference type="Proteomes" id="UP000244081"/>
    </source>
</evidence>
<feature type="transmembrane region" description="Helical" evidence="8">
    <location>
        <begin position="337"/>
        <end position="358"/>
    </location>
</feature>
<feature type="transmembrane region" description="Helical" evidence="8">
    <location>
        <begin position="180"/>
        <end position="202"/>
    </location>
</feature>
<dbReference type="RefSeq" id="WP_107990911.1">
    <property type="nucleotide sequence ID" value="NZ_QAYG01000007.1"/>
</dbReference>
<feature type="transmembrane region" description="Helical" evidence="8">
    <location>
        <begin position="222"/>
        <end position="241"/>
    </location>
</feature>
<dbReference type="SUPFAM" id="SSF81345">
    <property type="entry name" value="ABC transporter involved in vitamin B12 uptake, BtuC"/>
    <property type="match status" value="1"/>
</dbReference>
<keyword evidence="4" id="KW-1003">Cell membrane</keyword>
<protein>
    <submittedName>
        <fullName evidence="9">Iron complex transport system permease protein</fullName>
    </submittedName>
</protein>
<dbReference type="Proteomes" id="UP000244081">
    <property type="component" value="Unassembled WGS sequence"/>
</dbReference>
<evidence type="ECO:0000256" key="3">
    <source>
        <dbReference type="ARBA" id="ARBA00022448"/>
    </source>
</evidence>
<feature type="transmembrane region" description="Helical" evidence="8">
    <location>
        <begin position="35"/>
        <end position="54"/>
    </location>
</feature>
<comment type="caution">
    <text evidence="9">The sequence shown here is derived from an EMBL/GenBank/DDBJ whole genome shotgun (WGS) entry which is preliminary data.</text>
</comment>
<evidence type="ECO:0000256" key="6">
    <source>
        <dbReference type="ARBA" id="ARBA00022989"/>
    </source>
</evidence>
<evidence type="ECO:0000313" key="9">
    <source>
        <dbReference type="EMBL" id="PTW59375.1"/>
    </source>
</evidence>
<dbReference type="CDD" id="cd06550">
    <property type="entry name" value="TM_ABC_iron-siderophores_like"/>
    <property type="match status" value="1"/>
</dbReference>
<evidence type="ECO:0000256" key="8">
    <source>
        <dbReference type="SAM" id="Phobius"/>
    </source>
</evidence>
<comment type="subcellular location">
    <subcellularLocation>
        <location evidence="1">Cell membrane</location>
        <topology evidence="1">Multi-pass membrane protein</topology>
    </subcellularLocation>
</comment>
<feature type="transmembrane region" description="Helical" evidence="8">
    <location>
        <begin position="310"/>
        <end position="330"/>
    </location>
</feature>
<comment type="similarity">
    <text evidence="2">Belongs to the binding-protein-dependent transport system permease family. FecCD subfamily.</text>
</comment>
<feature type="transmembrane region" description="Helical" evidence="8">
    <location>
        <begin position="149"/>
        <end position="168"/>
    </location>
</feature>
<dbReference type="Pfam" id="PF01032">
    <property type="entry name" value="FecCD"/>
    <property type="match status" value="1"/>
</dbReference>
<evidence type="ECO:0000256" key="7">
    <source>
        <dbReference type="ARBA" id="ARBA00023136"/>
    </source>
</evidence>
<evidence type="ECO:0000256" key="1">
    <source>
        <dbReference type="ARBA" id="ARBA00004651"/>
    </source>
</evidence>
<keyword evidence="3" id="KW-0813">Transport</keyword>
<keyword evidence="7 8" id="KW-0472">Membrane</keyword>
<dbReference type="AlphaFoldDB" id="A0A2T5V6J2"/>
<evidence type="ECO:0000256" key="2">
    <source>
        <dbReference type="ARBA" id="ARBA00007935"/>
    </source>
</evidence>
<dbReference type="PANTHER" id="PTHR30472:SF25">
    <property type="entry name" value="ABC TRANSPORTER PERMEASE PROTEIN MJ0876-RELATED"/>
    <property type="match status" value="1"/>
</dbReference>
<dbReference type="Gene3D" id="1.10.3470.10">
    <property type="entry name" value="ABC transporter involved in vitamin B12 uptake, BtuC"/>
    <property type="match status" value="1"/>
</dbReference>
<feature type="transmembrane region" description="Helical" evidence="8">
    <location>
        <begin position="116"/>
        <end position="143"/>
    </location>
</feature>
<evidence type="ECO:0000256" key="5">
    <source>
        <dbReference type="ARBA" id="ARBA00022692"/>
    </source>
</evidence>
<feature type="transmembrane region" description="Helical" evidence="8">
    <location>
        <begin position="81"/>
        <end position="104"/>
    </location>
</feature>
<dbReference type="EMBL" id="QAYG01000007">
    <property type="protein sequence ID" value="PTW59375.1"/>
    <property type="molecule type" value="Genomic_DNA"/>
</dbReference>
<dbReference type="GO" id="GO:0005886">
    <property type="term" value="C:plasma membrane"/>
    <property type="evidence" value="ECO:0007669"/>
    <property type="project" value="UniProtKB-SubCell"/>
</dbReference>
<keyword evidence="5 8" id="KW-0812">Transmembrane</keyword>
<sequence length="364" mass="38140">MTSRVPSAGSGQSEEAAGEARAWISGYDARIRRRLVILVLLSLALCASFVLDLITGPSSMGVPHALKGLFGLGELSLPQRIIIFDVRVPAAIVAILVGAALSLAGAEMQTVLNNPLASPFTLGVSSAASLGAALALVLGIGIPGVPPDWIVSGNAFLFAFASVLLLQGMARARGAGVETLVLVGIAMVFTFNALVALVQFVASQDALQQLVFWTMGSLGRASWNKLAILAFLLIILLPLSLKDAWKLTALRLGEDRARSFGINVARLRFVSLVRVSLLAGTSVAFVGTIGFIGLVGPHIARLMVGEDHRFFLPTSVLTGALLMSLASALSKVLATGVVLPVGIMTALIGVPFFIFLIFTSRERT</sequence>
<proteinExistence type="inferred from homology"/>
<dbReference type="FunFam" id="1.10.3470.10:FF:000001">
    <property type="entry name" value="Vitamin B12 ABC transporter permease BtuC"/>
    <property type="match status" value="1"/>
</dbReference>
<organism evidence="9 10">
    <name type="scientific">Breoghania corrubedonensis</name>
    <dbReference type="NCBI Taxonomy" id="665038"/>
    <lineage>
        <taxon>Bacteria</taxon>
        <taxon>Pseudomonadati</taxon>
        <taxon>Pseudomonadota</taxon>
        <taxon>Alphaproteobacteria</taxon>
        <taxon>Hyphomicrobiales</taxon>
        <taxon>Stappiaceae</taxon>
        <taxon>Breoghania</taxon>
    </lineage>
</organism>
<accession>A0A2T5V6J2</accession>
<name>A0A2T5V6J2_9HYPH</name>
<dbReference type="OrthoDB" id="9811975at2"/>
<dbReference type="InterPro" id="IPR000522">
    <property type="entry name" value="ABC_transptr_permease_BtuC"/>
</dbReference>
<gene>
    <name evidence="9" type="ORF">C8N35_10788</name>
</gene>
<keyword evidence="10" id="KW-1185">Reference proteome</keyword>
<evidence type="ECO:0000256" key="4">
    <source>
        <dbReference type="ARBA" id="ARBA00022475"/>
    </source>
</evidence>